<keyword evidence="2" id="KW-1185">Reference proteome</keyword>
<accession>A0A068Y1T6</accession>
<proteinExistence type="predicted"/>
<sequence length="8" mass="910">MPCCCPTR</sequence>
<dbReference type="EMBL" id="LN902771">
    <property type="protein sequence ID" value="CDS36075.2"/>
    <property type="molecule type" value="Genomic_DNA"/>
</dbReference>
<reference evidence="1" key="1">
    <citation type="journal article" date="2013" name="Nature">
        <title>The genomes of four tapeworm species reveal adaptations to parasitism.</title>
        <authorList>
            <person name="Tsai I.J."/>
            <person name="Zarowiecki M."/>
            <person name="Holroyd N."/>
            <person name="Garciarrubio A."/>
            <person name="Sanchez-Flores A."/>
            <person name="Brooks K.L."/>
            <person name="Tracey A."/>
            <person name="Bobes R.J."/>
            <person name="Fragoso G."/>
            <person name="Sciutto E."/>
            <person name="Aslett M."/>
            <person name="Beasley H."/>
            <person name="Bennett H.M."/>
            <person name="Cai J."/>
            <person name="Camicia F."/>
            <person name="Clark R."/>
            <person name="Cucher M."/>
            <person name="De Silva N."/>
            <person name="Day T.A."/>
            <person name="Deplazes P."/>
            <person name="Estrada K."/>
            <person name="Fernandez C."/>
            <person name="Holland P.W."/>
            <person name="Hou J."/>
            <person name="Hu S."/>
            <person name="Huckvale T."/>
            <person name="Hung S.S."/>
            <person name="Kamenetzky L."/>
            <person name="Keane J.A."/>
            <person name="Kiss F."/>
            <person name="Koziol U."/>
            <person name="Lambert O."/>
            <person name="Liu K."/>
            <person name="Luo X."/>
            <person name="Luo Y."/>
            <person name="Macchiaroli N."/>
            <person name="Nichol S."/>
            <person name="Paps J."/>
            <person name="Parkinson J."/>
            <person name="Pouchkina-Stantcheva N."/>
            <person name="Riddiford N."/>
            <person name="Rosenzvit M."/>
            <person name="Salinas G."/>
            <person name="Wasmuth J.D."/>
            <person name="Zamanian M."/>
            <person name="Zheng Y."/>
            <person name="Cai X."/>
            <person name="Soberon X."/>
            <person name="Olson P.D."/>
            <person name="Laclette J.P."/>
            <person name="Brehm K."/>
            <person name="Berriman M."/>
            <person name="Garciarrubio A."/>
            <person name="Bobes R.J."/>
            <person name="Fragoso G."/>
            <person name="Sanchez-Flores A."/>
            <person name="Estrada K."/>
            <person name="Cevallos M.A."/>
            <person name="Morett E."/>
            <person name="Gonzalez V."/>
            <person name="Portillo T."/>
            <person name="Ochoa-Leyva A."/>
            <person name="Jose M.V."/>
            <person name="Sciutto E."/>
            <person name="Landa A."/>
            <person name="Jimenez L."/>
            <person name="Valdes V."/>
            <person name="Carrero J.C."/>
            <person name="Larralde C."/>
            <person name="Morales-Montor J."/>
            <person name="Limon-Lason J."/>
            <person name="Soberon X."/>
            <person name="Laclette J.P."/>
        </authorList>
    </citation>
    <scope>NUCLEOTIDE SEQUENCE [LARGE SCALE GENOMIC DNA]</scope>
</reference>
<organism evidence="1 2">
    <name type="scientific">Echinococcus multilocularis</name>
    <name type="common">Fox tapeworm</name>
    <dbReference type="NCBI Taxonomy" id="6211"/>
    <lineage>
        <taxon>Eukaryota</taxon>
        <taxon>Metazoa</taxon>
        <taxon>Spiralia</taxon>
        <taxon>Lophotrochozoa</taxon>
        <taxon>Platyhelminthes</taxon>
        <taxon>Cestoda</taxon>
        <taxon>Eucestoda</taxon>
        <taxon>Cyclophyllidea</taxon>
        <taxon>Taeniidae</taxon>
        <taxon>Echinococcus</taxon>
    </lineage>
</organism>
<protein>
    <submittedName>
        <fullName evidence="1">Pol protein</fullName>
    </submittedName>
</protein>
<gene>
    <name evidence="1" type="ORF">EmuJ_000274500</name>
</gene>
<name>A0A068Y1T6_ECHMU</name>
<evidence type="ECO:0000313" key="1">
    <source>
        <dbReference type="EMBL" id="CDS36075.2"/>
    </source>
</evidence>
<reference evidence="1" key="2">
    <citation type="submission" date="2015-11" db="EMBL/GenBank/DDBJ databases">
        <authorList>
            <person name="Zhang Y."/>
            <person name="Guo Z."/>
        </authorList>
    </citation>
    <scope>NUCLEOTIDE SEQUENCE</scope>
</reference>
<dbReference type="Proteomes" id="UP000017246">
    <property type="component" value="Unassembled WGS sequence"/>
</dbReference>
<evidence type="ECO:0000313" key="2">
    <source>
        <dbReference type="Proteomes" id="UP000017246"/>
    </source>
</evidence>